<dbReference type="EMBL" id="CM044703">
    <property type="protein sequence ID" value="KAI5670827.1"/>
    <property type="molecule type" value="Genomic_DNA"/>
</dbReference>
<dbReference type="Proteomes" id="UP001060085">
    <property type="component" value="Linkage Group LG03"/>
</dbReference>
<accession>A0ACC0BE10</accession>
<reference evidence="2" key="1">
    <citation type="journal article" date="2023" name="Nat. Plants">
        <title>Single-cell RNA sequencing provides a high-resolution roadmap for understanding the multicellular compartmentation of specialized metabolism.</title>
        <authorList>
            <person name="Sun S."/>
            <person name="Shen X."/>
            <person name="Li Y."/>
            <person name="Li Y."/>
            <person name="Wang S."/>
            <person name="Li R."/>
            <person name="Zhang H."/>
            <person name="Shen G."/>
            <person name="Guo B."/>
            <person name="Wei J."/>
            <person name="Xu J."/>
            <person name="St-Pierre B."/>
            <person name="Chen S."/>
            <person name="Sun C."/>
        </authorList>
    </citation>
    <scope>NUCLEOTIDE SEQUENCE [LARGE SCALE GENOMIC DNA]</scope>
</reference>
<protein>
    <submittedName>
        <fullName evidence="1">Uncharacterized protein</fullName>
    </submittedName>
</protein>
<gene>
    <name evidence="1" type="ORF">M9H77_11191</name>
</gene>
<proteinExistence type="predicted"/>
<keyword evidence="2" id="KW-1185">Reference proteome</keyword>
<sequence>MPGFEVIGTEELCLHPDPFVLELDKLHNQLKDKDRLLGEAQSEIKALRATEALKDKAVEELEAEVKRLDGKLQVMENLIEQKNLDIKKLIDEKKEALTAQYAAEATLRRVYANQKDNDSVPIESIIAPLEAEIKMYKNEIGALMEDKRALERHTKSKEAALIEAERILKSALERALVVEEVQNQNFELKRQIEICLEENKVLEKTNRQKVLEVEKLSQTIGELEEAILAGGAAANTIRDYKRQISELNEEKRTLERELARVKVSANRVATVVANEWKDENDKVMPVKQWLEERRLLQAEMQRLRDKLAISEKTAKAEAQLKDKLKLRLKILEDGLKQAPSVAMNPHIQCGSPKPEKTNHFFGILSSNAGLKRRSTSQPRASSIRTSEKLSSDKTTSNSLLRKSLWATRNKVVDNIEKENTNSVNSCNNGSTEAQDMVAAKATCNNGDDDMVSGYLYDRLQKEVISLRKSCEAKDSYMNSKDEEIKMLMKKVDTLTKALEVEYKKVKREKETKRYKHVYI</sequence>
<name>A0ACC0BE10_CATRO</name>
<comment type="caution">
    <text evidence="1">The sequence shown here is derived from an EMBL/GenBank/DDBJ whole genome shotgun (WGS) entry which is preliminary data.</text>
</comment>
<evidence type="ECO:0000313" key="1">
    <source>
        <dbReference type="EMBL" id="KAI5670827.1"/>
    </source>
</evidence>
<organism evidence="1 2">
    <name type="scientific">Catharanthus roseus</name>
    <name type="common">Madagascar periwinkle</name>
    <name type="synonym">Vinca rosea</name>
    <dbReference type="NCBI Taxonomy" id="4058"/>
    <lineage>
        <taxon>Eukaryota</taxon>
        <taxon>Viridiplantae</taxon>
        <taxon>Streptophyta</taxon>
        <taxon>Embryophyta</taxon>
        <taxon>Tracheophyta</taxon>
        <taxon>Spermatophyta</taxon>
        <taxon>Magnoliopsida</taxon>
        <taxon>eudicotyledons</taxon>
        <taxon>Gunneridae</taxon>
        <taxon>Pentapetalae</taxon>
        <taxon>asterids</taxon>
        <taxon>lamiids</taxon>
        <taxon>Gentianales</taxon>
        <taxon>Apocynaceae</taxon>
        <taxon>Rauvolfioideae</taxon>
        <taxon>Vinceae</taxon>
        <taxon>Catharanthinae</taxon>
        <taxon>Catharanthus</taxon>
    </lineage>
</organism>
<evidence type="ECO:0000313" key="2">
    <source>
        <dbReference type="Proteomes" id="UP001060085"/>
    </source>
</evidence>